<dbReference type="PROSITE" id="PS50949">
    <property type="entry name" value="HTH_GNTR"/>
    <property type="match status" value="1"/>
</dbReference>
<comment type="caution">
    <text evidence="5">The sequence shown here is derived from an EMBL/GenBank/DDBJ whole genome shotgun (WGS) entry which is preliminary data.</text>
</comment>
<dbReference type="InterPro" id="IPR008920">
    <property type="entry name" value="TF_FadR/GntR_C"/>
</dbReference>
<evidence type="ECO:0000256" key="3">
    <source>
        <dbReference type="ARBA" id="ARBA00023163"/>
    </source>
</evidence>
<dbReference type="STRING" id="121821.GCA_001870675_00066"/>
<dbReference type="PRINTS" id="PR00033">
    <property type="entry name" value="HTHASNC"/>
</dbReference>
<dbReference type="SUPFAM" id="SSF46785">
    <property type="entry name" value="Winged helix' DNA-binding domain"/>
    <property type="match status" value="1"/>
</dbReference>
<dbReference type="GO" id="GO:0043565">
    <property type="term" value="F:sequence-specific DNA binding"/>
    <property type="evidence" value="ECO:0007669"/>
    <property type="project" value="InterPro"/>
</dbReference>
<dbReference type="GO" id="GO:0003700">
    <property type="term" value="F:DNA-binding transcription factor activity"/>
    <property type="evidence" value="ECO:0007669"/>
    <property type="project" value="InterPro"/>
</dbReference>
<dbReference type="SMART" id="SM00345">
    <property type="entry name" value="HTH_GNTR"/>
    <property type="match status" value="1"/>
</dbReference>
<feature type="domain" description="HTH gntR-type" evidence="4">
    <location>
        <begin position="11"/>
        <end position="78"/>
    </location>
</feature>
<dbReference type="InterPro" id="IPR011711">
    <property type="entry name" value="GntR_C"/>
</dbReference>
<evidence type="ECO:0000256" key="2">
    <source>
        <dbReference type="ARBA" id="ARBA00023125"/>
    </source>
</evidence>
<dbReference type="SUPFAM" id="SSF48008">
    <property type="entry name" value="GntR ligand-binding domain-like"/>
    <property type="match status" value="1"/>
</dbReference>
<dbReference type="InterPro" id="IPR000524">
    <property type="entry name" value="Tscrpt_reg_HTH_GntR"/>
</dbReference>
<dbReference type="PANTHER" id="PTHR43537">
    <property type="entry name" value="TRANSCRIPTIONAL REGULATOR, GNTR FAMILY"/>
    <property type="match status" value="1"/>
</dbReference>
<protein>
    <submittedName>
        <fullName evidence="5">GntR family transcriptional regulator</fullName>
    </submittedName>
</protein>
<dbReference type="InterPro" id="IPR036388">
    <property type="entry name" value="WH-like_DNA-bd_sf"/>
</dbReference>
<keyword evidence="1" id="KW-0805">Transcription regulation</keyword>
<dbReference type="Proteomes" id="UP000249364">
    <property type="component" value="Unassembled WGS sequence"/>
</dbReference>
<dbReference type="Pfam" id="PF00392">
    <property type="entry name" value="GntR"/>
    <property type="match status" value="1"/>
</dbReference>
<accession>A0A2W7Q033</accession>
<dbReference type="Pfam" id="PF07729">
    <property type="entry name" value="FCD"/>
    <property type="match status" value="1"/>
</dbReference>
<dbReference type="InterPro" id="IPR036390">
    <property type="entry name" value="WH_DNA-bd_sf"/>
</dbReference>
<evidence type="ECO:0000256" key="1">
    <source>
        <dbReference type="ARBA" id="ARBA00023015"/>
    </source>
</evidence>
<keyword evidence="2" id="KW-0238">DNA-binding</keyword>
<reference evidence="5 6" key="1">
    <citation type="submission" date="2018-06" db="EMBL/GenBank/DDBJ databases">
        <title>Genomic Encyclopedia of Archaeal and Bacterial Type Strains, Phase II (KMG-II): from individual species to whole genera.</title>
        <authorList>
            <person name="Goeker M."/>
        </authorList>
    </citation>
    <scope>NUCLEOTIDE SEQUENCE [LARGE SCALE GENOMIC DNA]</scope>
    <source>
        <strain evidence="5 6">DSM 13087</strain>
    </source>
</reference>
<keyword evidence="6" id="KW-1185">Reference proteome</keyword>
<dbReference type="OrthoDB" id="8114900at2"/>
<dbReference type="CDD" id="cd07377">
    <property type="entry name" value="WHTH_GntR"/>
    <property type="match status" value="1"/>
</dbReference>
<evidence type="ECO:0000313" key="5">
    <source>
        <dbReference type="EMBL" id="PZX41223.1"/>
    </source>
</evidence>
<dbReference type="EMBL" id="QKZQ01000011">
    <property type="protein sequence ID" value="PZX41223.1"/>
    <property type="molecule type" value="Genomic_DNA"/>
</dbReference>
<evidence type="ECO:0000313" key="6">
    <source>
        <dbReference type="Proteomes" id="UP000249364"/>
    </source>
</evidence>
<dbReference type="InterPro" id="IPR000485">
    <property type="entry name" value="AsnC-type_HTH_dom"/>
</dbReference>
<name>A0A2W7Q033_9RHOB</name>
<organism evidence="5 6">
    <name type="scientific">Roseinatronobacter thiooxidans</name>
    <dbReference type="NCBI Taxonomy" id="121821"/>
    <lineage>
        <taxon>Bacteria</taxon>
        <taxon>Pseudomonadati</taxon>
        <taxon>Pseudomonadota</taxon>
        <taxon>Alphaproteobacteria</taxon>
        <taxon>Rhodobacterales</taxon>
        <taxon>Paracoccaceae</taxon>
        <taxon>Roseinatronobacter</taxon>
    </lineage>
</organism>
<keyword evidence="3" id="KW-0804">Transcription</keyword>
<evidence type="ECO:0000259" key="4">
    <source>
        <dbReference type="PROSITE" id="PS50949"/>
    </source>
</evidence>
<dbReference type="RefSeq" id="WP_071467962.1">
    <property type="nucleotide sequence ID" value="NZ_MEHT01000001.1"/>
</dbReference>
<gene>
    <name evidence="5" type="ORF">LY56_02426</name>
</gene>
<dbReference type="SMART" id="SM00895">
    <property type="entry name" value="FCD"/>
    <property type="match status" value="1"/>
</dbReference>
<dbReference type="AlphaFoldDB" id="A0A2W7Q033"/>
<dbReference type="PANTHER" id="PTHR43537:SF49">
    <property type="entry name" value="TRANSCRIPTIONAL REGULATORY PROTEIN"/>
    <property type="match status" value="1"/>
</dbReference>
<sequence length="234" mass="25734">MRNSSESVADLPQGQNAYDRLLEDIRLGVLLPGARLREVELAARLGISRTPVREALRRLEADGLVEHLPRQGASLRRLGYAEVMELYEMRAVLEGTAARLAARAASDLELHELSEINAAMTASDVPTEVARLNRQFHTSLINAAKNRYLQSAIGAMARTLLILGQSTLYDPARSTSAAQEHDLLLRALHARDGERAEELMRAHIEAAHRIRLRQLRAAGLMDGIEPNGGNNVAI</sequence>
<proteinExistence type="predicted"/>
<dbReference type="PRINTS" id="PR00035">
    <property type="entry name" value="HTHGNTR"/>
</dbReference>
<dbReference type="Gene3D" id="1.20.120.530">
    <property type="entry name" value="GntR ligand-binding domain-like"/>
    <property type="match status" value="1"/>
</dbReference>
<dbReference type="Gene3D" id="1.10.10.10">
    <property type="entry name" value="Winged helix-like DNA-binding domain superfamily/Winged helix DNA-binding domain"/>
    <property type="match status" value="1"/>
</dbReference>